<keyword evidence="3" id="KW-1185">Reference proteome</keyword>
<feature type="transmembrane region" description="Helical" evidence="1">
    <location>
        <begin position="12"/>
        <end position="33"/>
    </location>
</feature>
<dbReference type="Proteomes" id="UP000012589">
    <property type="component" value="Unassembled WGS sequence"/>
</dbReference>
<comment type="caution">
    <text evidence="2">The sequence shown here is derived from an EMBL/GenBank/DDBJ whole genome shotgun (WGS) entry which is preliminary data.</text>
</comment>
<feature type="transmembrane region" description="Helical" evidence="1">
    <location>
        <begin position="39"/>
        <end position="61"/>
    </location>
</feature>
<accession>N2AG57</accession>
<sequence>MNHISSKNVARLSAVFFILGLLFFVIGCCIGNAMGLTVLAVGLLIWVGTIIFMALFSRCVYCGGFLKVGYRNHYCPHCGNYVN</sequence>
<name>N2AG57_9FIRM</name>
<evidence type="ECO:0000313" key="3">
    <source>
        <dbReference type="Proteomes" id="UP000012589"/>
    </source>
</evidence>
<organism evidence="2 3">
    <name type="scientific">Eubacterium plexicaudatum ASF492</name>
    <dbReference type="NCBI Taxonomy" id="1235802"/>
    <lineage>
        <taxon>Bacteria</taxon>
        <taxon>Bacillati</taxon>
        <taxon>Bacillota</taxon>
        <taxon>Clostridia</taxon>
        <taxon>Eubacteriales</taxon>
        <taxon>Eubacteriaceae</taxon>
        <taxon>Eubacterium</taxon>
    </lineage>
</organism>
<dbReference type="AlphaFoldDB" id="N2AG57"/>
<gene>
    <name evidence="2" type="ORF">C823_01925</name>
</gene>
<protein>
    <submittedName>
        <fullName evidence="2">Uncharacterized protein</fullName>
    </submittedName>
</protein>
<evidence type="ECO:0000256" key="1">
    <source>
        <dbReference type="SAM" id="Phobius"/>
    </source>
</evidence>
<keyword evidence="1" id="KW-0472">Membrane</keyword>
<dbReference type="EMBL" id="AQFT01000064">
    <property type="protein sequence ID" value="EMZ28392.1"/>
    <property type="molecule type" value="Genomic_DNA"/>
</dbReference>
<proteinExistence type="predicted"/>
<keyword evidence="1" id="KW-0812">Transmembrane</keyword>
<evidence type="ECO:0000313" key="2">
    <source>
        <dbReference type="EMBL" id="EMZ28392.1"/>
    </source>
</evidence>
<dbReference type="PROSITE" id="PS51257">
    <property type="entry name" value="PROKAR_LIPOPROTEIN"/>
    <property type="match status" value="1"/>
</dbReference>
<reference evidence="2 3" key="1">
    <citation type="journal article" date="2014" name="Genome Announc.">
        <title>Draft genome sequences of the altered schaedler flora, a defined bacterial community from gnotobiotic mice.</title>
        <authorList>
            <person name="Wannemuehler M.J."/>
            <person name="Overstreet A.M."/>
            <person name="Ward D.V."/>
            <person name="Phillips G.J."/>
        </authorList>
    </citation>
    <scope>NUCLEOTIDE SEQUENCE [LARGE SCALE GENOMIC DNA]</scope>
    <source>
        <strain evidence="2 3">ASF492</strain>
    </source>
</reference>
<dbReference type="HOGENOM" id="CLU_2537521_0_0_9"/>
<dbReference type="PATRIC" id="fig|1235802.3.peg.2037"/>
<keyword evidence="1" id="KW-1133">Transmembrane helix</keyword>